<dbReference type="InterPro" id="IPR002016">
    <property type="entry name" value="Haem_peroxidase"/>
</dbReference>
<evidence type="ECO:0000259" key="4">
    <source>
        <dbReference type="PROSITE" id="PS50873"/>
    </source>
</evidence>
<dbReference type="InterPro" id="IPR010255">
    <property type="entry name" value="Haem_peroxidase_sf"/>
</dbReference>
<dbReference type="PRINTS" id="PR00459">
    <property type="entry name" value="ASPEROXIDASE"/>
</dbReference>
<feature type="non-terminal residue" evidence="5">
    <location>
        <position position="402"/>
    </location>
</feature>
<dbReference type="Pfam" id="PF00141">
    <property type="entry name" value="peroxidase"/>
    <property type="match status" value="1"/>
</dbReference>
<keyword evidence="1" id="KW-0560">Oxidoreductase</keyword>
<reference evidence="5" key="1">
    <citation type="submission" date="2023-10" db="EMBL/GenBank/DDBJ databases">
        <authorList>
            <person name="Chen Y."/>
            <person name="Shah S."/>
            <person name="Dougan E. K."/>
            <person name="Thang M."/>
            <person name="Chan C."/>
        </authorList>
    </citation>
    <scope>NUCLEOTIDE SEQUENCE [LARGE SCALE GENOMIC DNA]</scope>
</reference>
<dbReference type="SUPFAM" id="SSF48113">
    <property type="entry name" value="Heme-dependent peroxidases"/>
    <property type="match status" value="1"/>
</dbReference>
<evidence type="ECO:0000256" key="3">
    <source>
        <dbReference type="SAM" id="MobiDB-lite"/>
    </source>
</evidence>
<evidence type="ECO:0000313" key="5">
    <source>
        <dbReference type="EMBL" id="CAK0869416.1"/>
    </source>
</evidence>
<keyword evidence="6" id="KW-1185">Reference proteome</keyword>
<evidence type="ECO:0000256" key="1">
    <source>
        <dbReference type="ARBA" id="ARBA00023002"/>
    </source>
</evidence>
<accession>A0ABN9VD02</accession>
<sequence length="402" mass="42728">MTAVTTIRPRSDARSAEASIRFEPEIGYGANAGLSKAVKFLEQFKAKYPEVGWADLIQMASACAVEATGGPVIPMRYGRVDAMDGSACPGRTSRGTGDNAGLPDALPPFGCGAADAATHLRNIFNRMGFDDEGIVALSGAHTIGRAFKERSGTVENGYGDATASKYTGSGCPVRHDAAPGVGMSGGKSWTPNWLTFDNSYFIHVRSAQDQELICFPTDAALHQDPGFKPFFDKFAESKDRCLLQVVRQGPPEVVGAGLQVRARRRFRSPAVVQALTPMPTARAGAGTPPVGPRSQFPARSPALAHSPLRTPRFSGAARTLPPSGTPLRARASSISAAGTLARPTPLRPSMVWVAPVSCRRAVLSSLARLGRRAPAARRDQTRLGPQPRWLCRRAAVAQQTAQ</sequence>
<dbReference type="PANTHER" id="PTHR31356">
    <property type="entry name" value="THYLAKOID LUMENAL 29 KDA PROTEIN, CHLOROPLASTIC-RELATED"/>
    <property type="match status" value="1"/>
</dbReference>
<feature type="domain" description="Plant heme peroxidase family profile" evidence="4">
    <location>
        <begin position="41"/>
        <end position="268"/>
    </location>
</feature>
<dbReference type="InterPro" id="IPR002207">
    <property type="entry name" value="Peroxidase_I"/>
</dbReference>
<protein>
    <recommendedName>
        <fullName evidence="4">Plant heme peroxidase family profile domain-containing protein</fullName>
    </recommendedName>
</protein>
<dbReference type="PRINTS" id="PR00458">
    <property type="entry name" value="PEROXIDASE"/>
</dbReference>
<dbReference type="Gene3D" id="1.10.520.10">
    <property type="match status" value="1"/>
</dbReference>
<dbReference type="Gene3D" id="1.10.420.10">
    <property type="entry name" value="Peroxidase, domain 2"/>
    <property type="match status" value="1"/>
</dbReference>
<feature type="region of interest" description="Disordered" evidence="3">
    <location>
        <begin position="305"/>
        <end position="328"/>
    </location>
</feature>
<name>A0ABN9VD02_9DINO</name>
<evidence type="ECO:0000313" key="6">
    <source>
        <dbReference type="Proteomes" id="UP001189429"/>
    </source>
</evidence>
<dbReference type="PROSITE" id="PS50873">
    <property type="entry name" value="PEROXIDASE_4"/>
    <property type="match status" value="1"/>
</dbReference>
<dbReference type="PANTHER" id="PTHR31356:SF66">
    <property type="entry name" value="CATALASE-PEROXIDASE"/>
    <property type="match status" value="1"/>
</dbReference>
<comment type="caution">
    <text evidence="5">The sequence shown here is derived from an EMBL/GenBank/DDBJ whole genome shotgun (WGS) entry which is preliminary data.</text>
</comment>
<gene>
    <name evidence="5" type="ORF">PCOR1329_LOCUS55772</name>
</gene>
<organism evidence="5 6">
    <name type="scientific">Prorocentrum cordatum</name>
    <dbReference type="NCBI Taxonomy" id="2364126"/>
    <lineage>
        <taxon>Eukaryota</taxon>
        <taxon>Sar</taxon>
        <taxon>Alveolata</taxon>
        <taxon>Dinophyceae</taxon>
        <taxon>Prorocentrales</taxon>
        <taxon>Prorocentraceae</taxon>
        <taxon>Prorocentrum</taxon>
    </lineage>
</organism>
<comment type="similarity">
    <text evidence="2">Belongs to the peroxidase family.</text>
</comment>
<evidence type="ECO:0000256" key="2">
    <source>
        <dbReference type="RuleBase" id="RU004241"/>
    </source>
</evidence>
<proteinExistence type="inferred from homology"/>
<dbReference type="Proteomes" id="UP001189429">
    <property type="component" value="Unassembled WGS sequence"/>
</dbReference>
<dbReference type="InterPro" id="IPR044831">
    <property type="entry name" value="Ccp1-like"/>
</dbReference>
<dbReference type="EMBL" id="CAUYUJ010016847">
    <property type="protein sequence ID" value="CAK0869416.1"/>
    <property type="molecule type" value="Genomic_DNA"/>
</dbReference>